<dbReference type="RefSeq" id="WP_105816283.1">
    <property type="nucleotide sequence ID" value="NZ_CADEUY010000027.1"/>
</dbReference>
<dbReference type="PANTHER" id="PTHR12589:SF7">
    <property type="entry name" value="6-PYRUVOYL TETRAHYDROBIOPTERIN SYNTHASE"/>
    <property type="match status" value="1"/>
</dbReference>
<evidence type="ECO:0000256" key="8">
    <source>
        <dbReference type="PIRNR" id="PIRNR006113"/>
    </source>
</evidence>
<keyword evidence="8" id="KW-0671">Queuosine biosynthesis</keyword>
<keyword evidence="6 8" id="KW-0456">Lyase</keyword>
<dbReference type="InterPro" id="IPR007115">
    <property type="entry name" value="6-PTP_synth/QueD"/>
</dbReference>
<dbReference type="EMBL" id="JAUJQS010000074">
    <property type="protein sequence ID" value="MDN7570849.1"/>
    <property type="molecule type" value="Genomic_DNA"/>
</dbReference>
<comment type="cofactor">
    <cofactor evidence="8 9">
        <name>Zn(2+)</name>
        <dbReference type="ChEBI" id="CHEBI:29105"/>
    </cofactor>
    <text evidence="8 9">Binds 1 zinc ion per subunit.</text>
</comment>
<evidence type="ECO:0000256" key="3">
    <source>
        <dbReference type="ARBA" id="ARBA00018141"/>
    </source>
</evidence>
<accession>A0AAP4RE69</accession>
<dbReference type="GO" id="GO:0070497">
    <property type="term" value="F:6-carboxytetrahydropterin synthase activity"/>
    <property type="evidence" value="ECO:0007669"/>
    <property type="project" value="UniProtKB-EC"/>
</dbReference>
<dbReference type="PIRSF" id="PIRSF006113">
    <property type="entry name" value="PTP_synth"/>
    <property type="match status" value="1"/>
</dbReference>
<dbReference type="Proteomes" id="UP001172109">
    <property type="component" value="Unassembled WGS sequence"/>
</dbReference>
<dbReference type="InterPro" id="IPR038418">
    <property type="entry name" value="6-PTP_synth/QueD_sf"/>
</dbReference>
<comment type="pathway">
    <text evidence="1 8">Purine metabolism; 7-cyano-7-deazaguanine biosynthesis.</text>
</comment>
<dbReference type="AlphaFoldDB" id="A0AAP4RE69"/>
<name>A0AAP4RE69_9BURK</name>
<feature type="binding site" evidence="9">
    <location>
        <position position="15"/>
    </location>
    <ligand>
        <name>Zn(2+)</name>
        <dbReference type="ChEBI" id="CHEBI:29105"/>
    </ligand>
</feature>
<comment type="catalytic activity">
    <reaction evidence="7 8">
        <text>7,8-dihydroneopterin 3'-triphosphate + H2O = 6-carboxy-5,6,7,8-tetrahydropterin + triphosphate + acetaldehyde + 2 H(+)</text>
        <dbReference type="Rhea" id="RHEA:27966"/>
        <dbReference type="ChEBI" id="CHEBI:15343"/>
        <dbReference type="ChEBI" id="CHEBI:15377"/>
        <dbReference type="ChEBI" id="CHEBI:15378"/>
        <dbReference type="ChEBI" id="CHEBI:18036"/>
        <dbReference type="ChEBI" id="CHEBI:58462"/>
        <dbReference type="ChEBI" id="CHEBI:61032"/>
        <dbReference type="EC" id="4.1.2.50"/>
    </reaction>
</comment>
<evidence type="ECO:0000256" key="6">
    <source>
        <dbReference type="ARBA" id="ARBA00023239"/>
    </source>
</evidence>
<evidence type="ECO:0000313" key="11">
    <source>
        <dbReference type="Proteomes" id="UP001172109"/>
    </source>
</evidence>
<evidence type="ECO:0000256" key="5">
    <source>
        <dbReference type="ARBA" id="ARBA00022833"/>
    </source>
</evidence>
<evidence type="ECO:0000313" key="10">
    <source>
        <dbReference type="EMBL" id="MDN7570849.1"/>
    </source>
</evidence>
<sequence>MIFELSQRFFFDAAHTLHREIDQKGSRRIHGHTYHAQIFVRGKPNPETGMIVDLGLLNRAIEQVRDQLDHHFLDDIPELGPATLESLCIFILQKIRASFPEVTRVRVERAAGGNACDLYVGE</sequence>
<protein>
    <recommendedName>
        <fullName evidence="3 8">6-carboxy-5,6,7,8-tetrahydropterin synthase</fullName>
        <ecNumber evidence="8">4.-.-.-</ecNumber>
    </recommendedName>
</protein>
<dbReference type="GO" id="GO:0008616">
    <property type="term" value="P:tRNA queuosine(34) biosynthetic process"/>
    <property type="evidence" value="ECO:0007669"/>
    <property type="project" value="UniProtKB-KW"/>
</dbReference>
<feature type="binding site" evidence="9">
    <location>
        <position position="30"/>
    </location>
    <ligand>
        <name>Zn(2+)</name>
        <dbReference type="ChEBI" id="CHEBI:29105"/>
    </ligand>
</feature>
<feature type="binding site" evidence="9">
    <location>
        <position position="32"/>
    </location>
    <ligand>
        <name>Zn(2+)</name>
        <dbReference type="ChEBI" id="CHEBI:29105"/>
    </ligand>
</feature>
<dbReference type="PANTHER" id="PTHR12589">
    <property type="entry name" value="PYRUVOYL TETRAHYDROBIOPTERIN SYNTHASE"/>
    <property type="match status" value="1"/>
</dbReference>
<evidence type="ECO:0000256" key="9">
    <source>
        <dbReference type="PIRSR" id="PIRSR006113-2"/>
    </source>
</evidence>
<dbReference type="Gene3D" id="3.30.479.10">
    <property type="entry name" value="6-pyruvoyl tetrahydropterin synthase/QueD"/>
    <property type="match status" value="1"/>
</dbReference>
<dbReference type="GO" id="GO:0046872">
    <property type="term" value="F:metal ion binding"/>
    <property type="evidence" value="ECO:0007669"/>
    <property type="project" value="UniProtKB-KW"/>
</dbReference>
<keyword evidence="5 8" id="KW-0862">Zinc</keyword>
<dbReference type="Pfam" id="PF01242">
    <property type="entry name" value="PTPS"/>
    <property type="match status" value="1"/>
</dbReference>
<evidence type="ECO:0000256" key="4">
    <source>
        <dbReference type="ARBA" id="ARBA00022723"/>
    </source>
</evidence>
<evidence type="ECO:0000256" key="1">
    <source>
        <dbReference type="ARBA" id="ARBA00005061"/>
    </source>
</evidence>
<evidence type="ECO:0000256" key="7">
    <source>
        <dbReference type="ARBA" id="ARBA00048807"/>
    </source>
</evidence>
<gene>
    <name evidence="10" type="ORF">QZM56_40910</name>
</gene>
<comment type="caution">
    <text evidence="10">The sequence shown here is derived from an EMBL/GenBank/DDBJ whole genome shotgun (WGS) entry which is preliminary data.</text>
</comment>
<evidence type="ECO:0000256" key="2">
    <source>
        <dbReference type="ARBA" id="ARBA00008900"/>
    </source>
</evidence>
<dbReference type="EC" id="4.-.-.-" evidence="8"/>
<proteinExistence type="inferred from homology"/>
<organism evidence="10 11">
    <name type="scientific">Burkholderia contaminans</name>
    <dbReference type="NCBI Taxonomy" id="488447"/>
    <lineage>
        <taxon>Bacteria</taxon>
        <taxon>Pseudomonadati</taxon>
        <taxon>Pseudomonadota</taxon>
        <taxon>Betaproteobacteria</taxon>
        <taxon>Burkholderiales</taxon>
        <taxon>Burkholderiaceae</taxon>
        <taxon>Burkholderia</taxon>
        <taxon>Burkholderia cepacia complex</taxon>
    </lineage>
</organism>
<comment type="similarity">
    <text evidence="2 8">Belongs to the PTPS family. QueD subfamily.</text>
</comment>
<dbReference type="SUPFAM" id="SSF55620">
    <property type="entry name" value="Tetrahydrobiopterin biosynthesis enzymes-like"/>
    <property type="match status" value="1"/>
</dbReference>
<reference evidence="10" key="1">
    <citation type="submission" date="2023-07" db="EMBL/GenBank/DDBJ databases">
        <title>A collection of bacterial strains from the Burkholderia cepacia Research Laboratory and Repository.</title>
        <authorList>
            <person name="Lipuma J."/>
            <person name="Spilker T."/>
            <person name="Caverly L."/>
        </authorList>
    </citation>
    <scope>NUCLEOTIDE SEQUENCE</scope>
    <source>
        <strain evidence="10">AU44979</strain>
    </source>
</reference>
<keyword evidence="4 8" id="KW-0479">Metal-binding</keyword>